<protein>
    <submittedName>
        <fullName evidence="6">Uncharacterized protein</fullName>
    </submittedName>
</protein>
<keyword evidence="7" id="KW-1185">Reference proteome</keyword>
<dbReference type="PANTHER" id="PTHR47663:SF1">
    <property type="entry name" value="XYLANOLYTIC TRANSCRIPTIONAL ACTIVATOR XLNR-RELATED"/>
    <property type="match status" value="1"/>
</dbReference>
<evidence type="ECO:0000256" key="2">
    <source>
        <dbReference type="ARBA" id="ARBA00023015"/>
    </source>
</evidence>
<dbReference type="CDD" id="cd12148">
    <property type="entry name" value="fungal_TF_MHR"/>
    <property type="match status" value="1"/>
</dbReference>
<dbReference type="HOGENOM" id="CLU_006123_0_1_1"/>
<accession>A0A0C3GSR8</accession>
<evidence type="ECO:0000256" key="4">
    <source>
        <dbReference type="ARBA" id="ARBA00023163"/>
    </source>
</evidence>
<organism evidence="6 7">
    <name type="scientific">Oidiodendron maius (strain Zn)</name>
    <dbReference type="NCBI Taxonomy" id="913774"/>
    <lineage>
        <taxon>Eukaryota</taxon>
        <taxon>Fungi</taxon>
        <taxon>Dikarya</taxon>
        <taxon>Ascomycota</taxon>
        <taxon>Pezizomycotina</taxon>
        <taxon>Leotiomycetes</taxon>
        <taxon>Leotiomycetes incertae sedis</taxon>
        <taxon>Myxotrichaceae</taxon>
        <taxon>Oidiodendron</taxon>
    </lineage>
</organism>
<keyword evidence="5" id="KW-1133">Transmembrane helix</keyword>
<dbReference type="AlphaFoldDB" id="A0A0C3GSR8"/>
<feature type="transmembrane region" description="Helical" evidence="5">
    <location>
        <begin position="446"/>
        <end position="466"/>
    </location>
</feature>
<name>A0A0C3GSR8_OIDMZ</name>
<sequence length="548" mass="61532">FRCLKPLLPRLHGIITAEEAFDLLESFFSGQRDSQSSSASPYVVTQVLRPSAILHPTNPRPISQALVAVMLFCVAQTADMKLFDPPGARQRITTELYRLSLALVELEDPDNYSRTPDGWHFHSAGSSKQDGHWPSPTGSFEGCIDNQPGSVDAIFATVILVLVISGSHFKADSLKWLAKAARLVRASGIAMQDEKHEASGPVSPISHEGCASFRSQLIADEERRRLFWLIYCLERHLGLAFNLTLGIPDGTFRVFTPLPERVWDQMEDIPLHCLPPRSFGPPSQITGTGFFEYFLPLMVILGNIMHLHHCQFHPMLGGFPNEEAVLQIESMLSQRQQDLIKLDARGRLYSFGKSILEENASHVRNLSLLATDGAREDSRLPFVVAYSTYILHVLYVLLHGKWDPISMIEDNDDWITSAKFVTCASHAISASEALSKILSLDPELVFMPYLFGIYLLQGSFIVLLFADRMPQLGQNKPVAEICETIIRAHEVSAITLDTLFQKNFRKVLRSMLYDVQDMNQRFGSGQKARRRELLSLYRWTPGSNGLAY</sequence>
<dbReference type="PANTHER" id="PTHR47663">
    <property type="entry name" value="XYLANOLYTIC TRANSCRIPTIONAL ACTIVATOR XLNR-RELATED"/>
    <property type="match status" value="1"/>
</dbReference>
<dbReference type="InterPro" id="IPR051439">
    <property type="entry name" value="XlnR/Xlr1"/>
</dbReference>
<feature type="non-terminal residue" evidence="6">
    <location>
        <position position="1"/>
    </location>
</feature>
<dbReference type="OrthoDB" id="5365785at2759"/>
<keyword evidence="2" id="KW-0805">Transcription regulation</keyword>
<keyword evidence="3" id="KW-0238">DNA-binding</keyword>
<keyword evidence="4" id="KW-0804">Transcription</keyword>
<dbReference type="GO" id="GO:0003677">
    <property type="term" value="F:DNA binding"/>
    <property type="evidence" value="ECO:0007669"/>
    <property type="project" value="UniProtKB-KW"/>
</dbReference>
<gene>
    <name evidence="6" type="ORF">OIDMADRAFT_137909</name>
</gene>
<dbReference type="EMBL" id="KN832895">
    <property type="protein sequence ID" value="KIM93496.1"/>
    <property type="molecule type" value="Genomic_DNA"/>
</dbReference>
<reference evidence="7" key="2">
    <citation type="submission" date="2015-01" db="EMBL/GenBank/DDBJ databases">
        <title>Evolutionary Origins and Diversification of the Mycorrhizal Mutualists.</title>
        <authorList>
            <consortium name="DOE Joint Genome Institute"/>
            <consortium name="Mycorrhizal Genomics Consortium"/>
            <person name="Kohler A."/>
            <person name="Kuo A."/>
            <person name="Nagy L.G."/>
            <person name="Floudas D."/>
            <person name="Copeland A."/>
            <person name="Barry K.W."/>
            <person name="Cichocki N."/>
            <person name="Veneault-Fourrey C."/>
            <person name="LaButti K."/>
            <person name="Lindquist E.A."/>
            <person name="Lipzen A."/>
            <person name="Lundell T."/>
            <person name="Morin E."/>
            <person name="Murat C."/>
            <person name="Riley R."/>
            <person name="Ohm R."/>
            <person name="Sun H."/>
            <person name="Tunlid A."/>
            <person name="Henrissat B."/>
            <person name="Grigoriev I.V."/>
            <person name="Hibbett D.S."/>
            <person name="Martin F."/>
        </authorList>
    </citation>
    <scope>NUCLEOTIDE SEQUENCE [LARGE SCALE GENOMIC DNA]</scope>
    <source>
        <strain evidence="7">Zn</strain>
    </source>
</reference>
<reference evidence="6 7" key="1">
    <citation type="submission" date="2014-04" db="EMBL/GenBank/DDBJ databases">
        <authorList>
            <consortium name="DOE Joint Genome Institute"/>
            <person name="Kuo A."/>
            <person name="Martino E."/>
            <person name="Perotto S."/>
            <person name="Kohler A."/>
            <person name="Nagy L.G."/>
            <person name="Floudas D."/>
            <person name="Copeland A."/>
            <person name="Barry K.W."/>
            <person name="Cichocki N."/>
            <person name="Veneault-Fourrey C."/>
            <person name="LaButti K."/>
            <person name="Lindquist E.A."/>
            <person name="Lipzen A."/>
            <person name="Lundell T."/>
            <person name="Morin E."/>
            <person name="Murat C."/>
            <person name="Sun H."/>
            <person name="Tunlid A."/>
            <person name="Henrissat B."/>
            <person name="Grigoriev I.V."/>
            <person name="Hibbett D.S."/>
            <person name="Martin F."/>
            <person name="Nordberg H.P."/>
            <person name="Cantor M.N."/>
            <person name="Hua S.X."/>
        </authorList>
    </citation>
    <scope>NUCLEOTIDE SEQUENCE [LARGE SCALE GENOMIC DNA]</scope>
    <source>
        <strain evidence="6 7">Zn</strain>
    </source>
</reference>
<evidence type="ECO:0000313" key="6">
    <source>
        <dbReference type="EMBL" id="KIM93496.1"/>
    </source>
</evidence>
<evidence type="ECO:0000256" key="3">
    <source>
        <dbReference type="ARBA" id="ARBA00023125"/>
    </source>
</evidence>
<evidence type="ECO:0000313" key="7">
    <source>
        <dbReference type="Proteomes" id="UP000054321"/>
    </source>
</evidence>
<proteinExistence type="predicted"/>
<dbReference type="Proteomes" id="UP000054321">
    <property type="component" value="Unassembled WGS sequence"/>
</dbReference>
<evidence type="ECO:0000256" key="5">
    <source>
        <dbReference type="SAM" id="Phobius"/>
    </source>
</evidence>
<keyword evidence="5" id="KW-0812">Transmembrane</keyword>
<dbReference type="STRING" id="913774.A0A0C3GSR8"/>
<keyword evidence="5" id="KW-0472">Membrane</keyword>
<dbReference type="InParanoid" id="A0A0C3GSR8"/>
<keyword evidence="1" id="KW-0862">Zinc</keyword>
<evidence type="ECO:0000256" key="1">
    <source>
        <dbReference type="ARBA" id="ARBA00022833"/>
    </source>
</evidence>